<evidence type="ECO:0000256" key="1">
    <source>
        <dbReference type="SAM" id="MobiDB-lite"/>
    </source>
</evidence>
<accession>A0ABR1PSH3</accession>
<reference evidence="2 3" key="1">
    <citation type="submission" date="2023-01" db="EMBL/GenBank/DDBJ databases">
        <title>Analysis of 21 Apiospora genomes using comparative genomics revels a genus with tremendous synthesis potential of carbohydrate active enzymes and secondary metabolites.</title>
        <authorList>
            <person name="Sorensen T."/>
        </authorList>
    </citation>
    <scope>NUCLEOTIDE SEQUENCE [LARGE SCALE GENOMIC DNA]</scope>
    <source>
        <strain evidence="2 3">CBS 24483</strain>
    </source>
</reference>
<comment type="caution">
    <text evidence="2">The sequence shown here is derived from an EMBL/GenBank/DDBJ whole genome shotgun (WGS) entry which is preliminary data.</text>
</comment>
<dbReference type="EMBL" id="JAQQWE010000010">
    <property type="protein sequence ID" value="KAK7937400.1"/>
    <property type="molecule type" value="Genomic_DNA"/>
</dbReference>
<protein>
    <submittedName>
        <fullName evidence="2">Uncharacterized protein</fullName>
    </submittedName>
</protein>
<keyword evidence="3" id="KW-1185">Reference proteome</keyword>
<dbReference type="RefSeq" id="XP_066692728.1">
    <property type="nucleotide sequence ID" value="XM_066850490.1"/>
</dbReference>
<dbReference type="GeneID" id="92083552"/>
<organism evidence="2 3">
    <name type="scientific">Apiospora aurea</name>
    <dbReference type="NCBI Taxonomy" id="335848"/>
    <lineage>
        <taxon>Eukaryota</taxon>
        <taxon>Fungi</taxon>
        <taxon>Dikarya</taxon>
        <taxon>Ascomycota</taxon>
        <taxon>Pezizomycotina</taxon>
        <taxon>Sordariomycetes</taxon>
        <taxon>Xylariomycetidae</taxon>
        <taxon>Amphisphaeriales</taxon>
        <taxon>Apiosporaceae</taxon>
        <taxon>Apiospora</taxon>
    </lineage>
</organism>
<evidence type="ECO:0000313" key="3">
    <source>
        <dbReference type="Proteomes" id="UP001391051"/>
    </source>
</evidence>
<proteinExistence type="predicted"/>
<gene>
    <name evidence="2" type="ORF">PG986_014268</name>
</gene>
<sequence length="123" mass="13637">MPPAWIEDVVYLLACLQRCGARLNAASASTGRTAKDELLDLLEPRPADHDNGMASNTASREGDEVARYLRQVIRPRPGGNGDGHQATGGEEPRMVFHRPRIVFPGPPGDDIIQQLLRDKLLWW</sequence>
<name>A0ABR1PSH3_9PEZI</name>
<dbReference type="Proteomes" id="UP001391051">
    <property type="component" value="Unassembled WGS sequence"/>
</dbReference>
<evidence type="ECO:0000313" key="2">
    <source>
        <dbReference type="EMBL" id="KAK7937400.1"/>
    </source>
</evidence>
<feature type="region of interest" description="Disordered" evidence="1">
    <location>
        <begin position="73"/>
        <end position="92"/>
    </location>
</feature>